<dbReference type="EC" id="2.5.1.18" evidence="1"/>
<dbReference type="InterPro" id="IPR010987">
    <property type="entry name" value="Glutathione-S-Trfase_C-like"/>
</dbReference>
<dbReference type="AlphaFoldDB" id="A0A8H6NHQ3"/>
<protein>
    <recommendedName>
        <fullName evidence="1">glutathione transferase</fullName>
        <ecNumber evidence="1">2.5.1.18</ecNumber>
    </recommendedName>
</protein>
<evidence type="ECO:0000259" key="3">
    <source>
        <dbReference type="PROSITE" id="PS50405"/>
    </source>
</evidence>
<feature type="domain" description="GST C-terminal" evidence="3">
    <location>
        <begin position="8"/>
        <end position="163"/>
    </location>
</feature>
<gene>
    <name evidence="4" type="ORF">CPLU01_05319</name>
</gene>
<dbReference type="GO" id="GO:0043295">
    <property type="term" value="F:glutathione binding"/>
    <property type="evidence" value="ECO:0007669"/>
    <property type="project" value="TreeGrafter"/>
</dbReference>
<sequence length="163" mass="18424">MKSGHWDNPVKDSRARAWAAFEEAASIEKTAFDVAANRLVFEEYFKPKCMGRSPDTEKSQALRQRLSTALDVLEKKSSKTKFMAGDVSGFRSRSLAGSSDLSSFQKLTLVDLFYVPYTHHLKNDVFPSFLDGRPHLAAWWETMESLSSYKAVFGSKSTRQNID</sequence>
<proteinExistence type="predicted"/>
<dbReference type="Proteomes" id="UP000654918">
    <property type="component" value="Unassembled WGS sequence"/>
</dbReference>
<dbReference type="GO" id="GO:0004364">
    <property type="term" value="F:glutathione transferase activity"/>
    <property type="evidence" value="ECO:0007669"/>
    <property type="project" value="UniProtKB-EC"/>
</dbReference>
<dbReference type="PANTHER" id="PTHR43900:SF3">
    <property type="entry name" value="GLUTATHIONE S-TRANSFERASE RHO"/>
    <property type="match status" value="1"/>
</dbReference>
<name>A0A8H6NHQ3_9PEZI</name>
<keyword evidence="2 4" id="KW-0808">Transferase</keyword>
<evidence type="ECO:0000313" key="4">
    <source>
        <dbReference type="EMBL" id="KAF6833869.1"/>
    </source>
</evidence>
<dbReference type="EMBL" id="WIGO01000054">
    <property type="protein sequence ID" value="KAF6833869.1"/>
    <property type="molecule type" value="Genomic_DNA"/>
</dbReference>
<dbReference type="GO" id="GO:0006749">
    <property type="term" value="P:glutathione metabolic process"/>
    <property type="evidence" value="ECO:0007669"/>
    <property type="project" value="TreeGrafter"/>
</dbReference>
<dbReference type="InterPro" id="IPR036282">
    <property type="entry name" value="Glutathione-S-Trfase_C_sf"/>
</dbReference>
<dbReference type="SUPFAM" id="SSF47616">
    <property type="entry name" value="GST C-terminal domain-like"/>
    <property type="match status" value="1"/>
</dbReference>
<dbReference type="Gene3D" id="1.20.1050.10">
    <property type="match status" value="1"/>
</dbReference>
<organism evidence="4 5">
    <name type="scientific">Colletotrichum plurivorum</name>
    <dbReference type="NCBI Taxonomy" id="2175906"/>
    <lineage>
        <taxon>Eukaryota</taxon>
        <taxon>Fungi</taxon>
        <taxon>Dikarya</taxon>
        <taxon>Ascomycota</taxon>
        <taxon>Pezizomycotina</taxon>
        <taxon>Sordariomycetes</taxon>
        <taxon>Hypocreomycetidae</taxon>
        <taxon>Glomerellales</taxon>
        <taxon>Glomerellaceae</taxon>
        <taxon>Colletotrichum</taxon>
        <taxon>Colletotrichum orchidearum species complex</taxon>
    </lineage>
</organism>
<evidence type="ECO:0000313" key="5">
    <source>
        <dbReference type="Proteomes" id="UP000654918"/>
    </source>
</evidence>
<keyword evidence="5" id="KW-1185">Reference proteome</keyword>
<evidence type="ECO:0000256" key="2">
    <source>
        <dbReference type="ARBA" id="ARBA00022679"/>
    </source>
</evidence>
<evidence type="ECO:0000256" key="1">
    <source>
        <dbReference type="ARBA" id="ARBA00012452"/>
    </source>
</evidence>
<dbReference type="PANTHER" id="PTHR43900">
    <property type="entry name" value="GLUTATHIONE S-TRANSFERASE RHO"/>
    <property type="match status" value="1"/>
</dbReference>
<comment type="caution">
    <text evidence="4">The sequence shown here is derived from an EMBL/GenBank/DDBJ whole genome shotgun (WGS) entry which is preliminary data.</text>
</comment>
<accession>A0A8H6NHQ3</accession>
<dbReference type="GO" id="GO:0005737">
    <property type="term" value="C:cytoplasm"/>
    <property type="evidence" value="ECO:0007669"/>
    <property type="project" value="TreeGrafter"/>
</dbReference>
<reference evidence="4" key="1">
    <citation type="journal article" date="2020" name="Phytopathology">
        <title>Genome Sequence Resources of Colletotrichum truncatum, C. plurivorum, C. musicola, and C. sojae: Four Species Pathogenic to Soybean (Glycine max).</title>
        <authorList>
            <person name="Rogerio F."/>
            <person name="Boufleur T.R."/>
            <person name="Ciampi-Guillardi M."/>
            <person name="Sukno S.A."/>
            <person name="Thon M.R."/>
            <person name="Massola Junior N.S."/>
            <person name="Baroncelli R."/>
        </authorList>
    </citation>
    <scope>NUCLEOTIDE SEQUENCE</scope>
    <source>
        <strain evidence="4">LFN00145</strain>
    </source>
</reference>
<dbReference type="PROSITE" id="PS50405">
    <property type="entry name" value="GST_CTER"/>
    <property type="match status" value="1"/>
</dbReference>